<evidence type="ECO:0000313" key="3">
    <source>
        <dbReference type="EMBL" id="QDT59956.1"/>
    </source>
</evidence>
<feature type="chain" id="PRO_5022095741" description="Beta-agarase" evidence="2">
    <location>
        <begin position="20"/>
        <end position="410"/>
    </location>
</feature>
<keyword evidence="2" id="KW-0732">Signal</keyword>
<feature type="region of interest" description="Disordered" evidence="1">
    <location>
        <begin position="23"/>
        <end position="50"/>
    </location>
</feature>
<dbReference type="Gene3D" id="3.20.20.80">
    <property type="entry name" value="Glycosidases"/>
    <property type="match status" value="2"/>
</dbReference>
<dbReference type="InterPro" id="IPR017853">
    <property type="entry name" value="GH"/>
</dbReference>
<organism evidence="3 4">
    <name type="scientific">Stieleria bergensis</name>
    <dbReference type="NCBI Taxonomy" id="2528025"/>
    <lineage>
        <taxon>Bacteria</taxon>
        <taxon>Pseudomonadati</taxon>
        <taxon>Planctomycetota</taxon>
        <taxon>Planctomycetia</taxon>
        <taxon>Pirellulales</taxon>
        <taxon>Pirellulaceae</taxon>
        <taxon>Stieleria</taxon>
    </lineage>
</organism>
<dbReference type="EMBL" id="CP036272">
    <property type="protein sequence ID" value="QDT59956.1"/>
    <property type="molecule type" value="Genomic_DNA"/>
</dbReference>
<accession>A0A517SV00</accession>
<keyword evidence="4" id="KW-1185">Reference proteome</keyword>
<dbReference type="RefSeq" id="WP_145272150.1">
    <property type="nucleotide sequence ID" value="NZ_CP036272.1"/>
</dbReference>
<dbReference type="Proteomes" id="UP000315003">
    <property type="component" value="Chromosome"/>
</dbReference>
<protein>
    <recommendedName>
        <fullName evidence="5">Beta-agarase</fullName>
    </recommendedName>
</protein>
<sequence length="410" mass="46111" precursor="true">MKLLLPFIMALLVATHLIAQDNATDQRSKTAAHSDGGLSQREPSESGLPNIRLSKIDGRHWLIGSDGKPFFAHGITHVGNARSKHDAMDVATACKRLGFNAYGYGCPPELRSDMPYLEGWNDLVPISMYRGKGGRGEGAHKFVDIFDPKEQTRIAAGVQANCEKNKDNPNCIGYCWTDLATWPLENQAKRNWVDFTRSLPQDAPGQKAYQRFLNTWDGEDDKSRDQAFLRLIAREYFRVIGEANRKYDSEHIVFGDRLSFYTYDADVLKEMLPWVDAIAFQPHFWGPYPKKQLDAIYKLSGKPILLCDFSIRFKDGEKDVRNWKLSEDSIAAGKAYAEYVKAAIDTDYILGVFWCNPIDSSKGFGKTGVKQGFFGNGLSERPGLHEAVRKLNAYRDKVTPESSAGPPELR</sequence>
<evidence type="ECO:0000313" key="4">
    <source>
        <dbReference type="Proteomes" id="UP000315003"/>
    </source>
</evidence>
<evidence type="ECO:0008006" key="5">
    <source>
        <dbReference type="Google" id="ProtNLM"/>
    </source>
</evidence>
<dbReference type="AlphaFoldDB" id="A0A517SV00"/>
<dbReference type="OrthoDB" id="9760450at2"/>
<proteinExistence type="predicted"/>
<evidence type="ECO:0000256" key="1">
    <source>
        <dbReference type="SAM" id="MobiDB-lite"/>
    </source>
</evidence>
<name>A0A517SV00_9BACT</name>
<feature type="signal peptide" evidence="2">
    <location>
        <begin position="1"/>
        <end position="19"/>
    </location>
</feature>
<dbReference type="SUPFAM" id="SSF51445">
    <property type="entry name" value="(Trans)glycosidases"/>
    <property type="match status" value="1"/>
</dbReference>
<gene>
    <name evidence="3" type="ORF">SV7mr_24700</name>
</gene>
<reference evidence="3 4" key="1">
    <citation type="submission" date="2019-02" db="EMBL/GenBank/DDBJ databases">
        <title>Deep-cultivation of Planctomycetes and their phenomic and genomic characterization uncovers novel biology.</title>
        <authorList>
            <person name="Wiegand S."/>
            <person name="Jogler M."/>
            <person name="Boedeker C."/>
            <person name="Pinto D."/>
            <person name="Vollmers J."/>
            <person name="Rivas-Marin E."/>
            <person name="Kohn T."/>
            <person name="Peeters S.H."/>
            <person name="Heuer A."/>
            <person name="Rast P."/>
            <person name="Oberbeckmann S."/>
            <person name="Bunk B."/>
            <person name="Jeske O."/>
            <person name="Meyerdierks A."/>
            <person name="Storesund J.E."/>
            <person name="Kallscheuer N."/>
            <person name="Luecker S."/>
            <person name="Lage O.M."/>
            <person name="Pohl T."/>
            <person name="Merkel B.J."/>
            <person name="Hornburger P."/>
            <person name="Mueller R.-W."/>
            <person name="Bruemmer F."/>
            <person name="Labrenz M."/>
            <person name="Spormann A.M."/>
            <person name="Op den Camp H."/>
            <person name="Overmann J."/>
            <person name="Amann R."/>
            <person name="Jetten M.S.M."/>
            <person name="Mascher T."/>
            <person name="Medema M.H."/>
            <person name="Devos D.P."/>
            <person name="Kaster A.-K."/>
            <person name="Ovreas L."/>
            <person name="Rohde M."/>
            <person name="Galperin M.Y."/>
            <person name="Jogler C."/>
        </authorList>
    </citation>
    <scope>NUCLEOTIDE SEQUENCE [LARGE SCALE GENOMIC DNA]</scope>
    <source>
        <strain evidence="3 4">SV_7m_r</strain>
    </source>
</reference>
<evidence type="ECO:0000256" key="2">
    <source>
        <dbReference type="SAM" id="SignalP"/>
    </source>
</evidence>